<feature type="compositionally biased region" description="Pro residues" evidence="1">
    <location>
        <begin position="1"/>
        <end position="10"/>
    </location>
</feature>
<dbReference type="Proteomes" id="UP001222932">
    <property type="component" value="Unassembled WGS sequence"/>
</dbReference>
<dbReference type="InterPro" id="IPR035969">
    <property type="entry name" value="Rab-GAP_TBC_sf"/>
</dbReference>
<feature type="compositionally biased region" description="Low complexity" evidence="1">
    <location>
        <begin position="93"/>
        <end position="108"/>
    </location>
</feature>
<evidence type="ECO:0000256" key="1">
    <source>
        <dbReference type="SAM" id="MobiDB-lite"/>
    </source>
</evidence>
<dbReference type="GO" id="GO:0005096">
    <property type="term" value="F:GTPase activator activity"/>
    <property type="evidence" value="ECO:0007669"/>
    <property type="project" value="TreeGrafter"/>
</dbReference>
<organism evidence="3 4">
    <name type="scientific">Cutaneotrichosporon spelunceum</name>
    <dbReference type="NCBI Taxonomy" id="1672016"/>
    <lineage>
        <taxon>Eukaryota</taxon>
        <taxon>Fungi</taxon>
        <taxon>Dikarya</taxon>
        <taxon>Basidiomycota</taxon>
        <taxon>Agaricomycotina</taxon>
        <taxon>Tremellomycetes</taxon>
        <taxon>Trichosporonales</taxon>
        <taxon>Trichosporonaceae</taxon>
        <taxon>Cutaneotrichosporon</taxon>
    </lineage>
</organism>
<dbReference type="SUPFAM" id="SSF47923">
    <property type="entry name" value="Ypt/Rab-GAP domain of gyp1p"/>
    <property type="match status" value="2"/>
</dbReference>
<dbReference type="AlphaFoldDB" id="A0AAD3YFE6"/>
<feature type="region of interest" description="Disordered" evidence="1">
    <location>
        <begin position="1"/>
        <end position="110"/>
    </location>
</feature>
<dbReference type="PANTHER" id="PTHR22957">
    <property type="entry name" value="TBC1 DOMAIN FAMILY MEMBER GTPASE-ACTIVATING PROTEIN"/>
    <property type="match status" value="1"/>
</dbReference>
<gene>
    <name evidence="3" type="primary">GYP1</name>
    <name evidence="3" type="ORF">CspeluHIS016_0901190</name>
</gene>
<dbReference type="InterPro" id="IPR000195">
    <property type="entry name" value="Rab-GAP-TBC_dom"/>
</dbReference>
<keyword evidence="4" id="KW-1185">Reference proteome</keyword>
<dbReference type="Gene3D" id="1.10.10.750">
    <property type="entry name" value="Ypt/Rab-GAP domain of gyp1p, domain 1"/>
    <property type="match status" value="1"/>
</dbReference>
<evidence type="ECO:0000313" key="3">
    <source>
        <dbReference type="EMBL" id="GMK59902.1"/>
    </source>
</evidence>
<feature type="compositionally biased region" description="Acidic residues" evidence="1">
    <location>
        <begin position="56"/>
        <end position="71"/>
    </location>
</feature>
<feature type="region of interest" description="Disordered" evidence="1">
    <location>
        <begin position="193"/>
        <end position="235"/>
    </location>
</feature>
<proteinExistence type="predicted"/>
<dbReference type="Pfam" id="PF00566">
    <property type="entry name" value="RabGAP-TBC"/>
    <property type="match status" value="1"/>
</dbReference>
<protein>
    <recommendedName>
        <fullName evidence="2">Rab-GAP TBC domain-containing protein</fullName>
    </recommendedName>
</protein>
<feature type="domain" description="Rab-GAP TBC" evidence="2">
    <location>
        <begin position="265"/>
        <end position="489"/>
    </location>
</feature>
<dbReference type="FunFam" id="1.10.8.270:FF:000037">
    <property type="entry name" value="TBC1 domain family member 22A"/>
    <property type="match status" value="1"/>
</dbReference>
<dbReference type="FunFam" id="1.10.472.80:FF:000001">
    <property type="entry name" value="TBC1 domain family member 22B"/>
    <property type="match status" value="1"/>
</dbReference>
<dbReference type="Gene3D" id="1.10.472.80">
    <property type="entry name" value="Ypt/Rab-GAP domain of gyp1p, domain 3"/>
    <property type="match status" value="1"/>
</dbReference>
<evidence type="ECO:0000259" key="2">
    <source>
        <dbReference type="PROSITE" id="PS50086"/>
    </source>
</evidence>
<comment type="caution">
    <text evidence="3">The sequence shown here is derived from an EMBL/GenBank/DDBJ whole genome shotgun (WGS) entry which is preliminary data.</text>
</comment>
<dbReference type="GO" id="GO:0005794">
    <property type="term" value="C:Golgi apparatus"/>
    <property type="evidence" value="ECO:0007669"/>
    <property type="project" value="TreeGrafter"/>
</dbReference>
<name>A0AAD3YFE6_9TREE</name>
<dbReference type="PANTHER" id="PTHR22957:SF26">
    <property type="entry name" value="LD44506P"/>
    <property type="match status" value="1"/>
</dbReference>
<dbReference type="SMART" id="SM00164">
    <property type="entry name" value="TBC"/>
    <property type="match status" value="1"/>
</dbReference>
<sequence length="573" mass="63410">MNQPSAPPARPHSAHAYMAVPSLFRATSDRSSPSRPALRNPARASLSSNSIRQTEWEDAWDSSSDREDDEAPATSARAAPIPIRTSRVSPPASGLSHSGGNSGSISTSWVSASYHPTPVRATPPNGVQPPHRAILETENGAAAPEYKLGAWEMVEPGEAETEEDGGAAVGREALRSDCEDVLRDPMQLLAGLTLSSAPGSPLASPSVGSRGPSGRASPRQGSGLNVSRQRSVRTERRRDKFAKILSCDTVSSVDIGALKRLAWNGIPEEVRPIVWQLLLNYLPLPAAPRLATLTRKRKEYAALVEQYFGRGLASLDQQIWHQIEIDVPRTRPGAPLWSCAATQRALERILYVWAIRHPASGYVQGINDLATPFFEVFLSAYVSVDPERFDVSHLPPDVLAAVEADSFWCLTKLLDGIQDHYISQQPGIQRLVKRMGELVKRIDAPLAAHFEDQGVEYMQFAFRWMNCLLMREISVKCTIRMWDSYLSEGADAFSQFHLYVCCALLVKFSDKLRDMDFQEMIIFLQRLPTTEWADTDIELLLSEAFVLKSVWQGADNHFANLPIREGLPNMMGR</sequence>
<reference evidence="3" key="2">
    <citation type="submission" date="2023-06" db="EMBL/GenBank/DDBJ databases">
        <authorList>
            <person name="Kobayashi Y."/>
            <person name="Kayamori A."/>
            <person name="Aoki K."/>
            <person name="Shiwa Y."/>
            <person name="Fujita N."/>
            <person name="Sugita T."/>
            <person name="Iwasaki W."/>
            <person name="Tanaka N."/>
            <person name="Takashima M."/>
        </authorList>
    </citation>
    <scope>NUCLEOTIDE SEQUENCE</scope>
    <source>
        <strain evidence="3">HIS016</strain>
    </source>
</reference>
<dbReference type="Gene3D" id="1.10.8.270">
    <property type="entry name" value="putative rabgap domain of human tbc1 domain family member 14 like domains"/>
    <property type="match status" value="1"/>
</dbReference>
<dbReference type="EMBL" id="BTCM01000009">
    <property type="protein sequence ID" value="GMK59902.1"/>
    <property type="molecule type" value="Genomic_DNA"/>
</dbReference>
<dbReference type="PROSITE" id="PS50086">
    <property type="entry name" value="TBC_RABGAP"/>
    <property type="match status" value="1"/>
</dbReference>
<evidence type="ECO:0000313" key="4">
    <source>
        <dbReference type="Proteomes" id="UP001222932"/>
    </source>
</evidence>
<accession>A0AAD3YFE6</accession>
<reference evidence="3" key="1">
    <citation type="journal article" date="2023" name="BMC Genomics">
        <title>Chromosome-level genome assemblies of Cutaneotrichosporon spp. (Trichosporonales, Basidiomycota) reveal imbalanced evolution between nucleotide sequences and chromosome synteny.</title>
        <authorList>
            <person name="Kobayashi Y."/>
            <person name="Kayamori A."/>
            <person name="Aoki K."/>
            <person name="Shiwa Y."/>
            <person name="Matsutani M."/>
            <person name="Fujita N."/>
            <person name="Sugita T."/>
            <person name="Iwasaki W."/>
            <person name="Tanaka N."/>
            <person name="Takashima M."/>
        </authorList>
    </citation>
    <scope>NUCLEOTIDE SEQUENCE</scope>
    <source>
        <strain evidence="3">HIS016</strain>
    </source>
</reference>
<feature type="compositionally biased region" description="Low complexity" evidence="1">
    <location>
        <begin position="193"/>
        <end position="229"/>
    </location>
</feature>